<dbReference type="Pfam" id="PF22086">
    <property type="entry name" value="DUF6940"/>
    <property type="match status" value="1"/>
</dbReference>
<accession>A0A9N8WPY7</accession>
<proteinExistence type="predicted"/>
<comment type="caution">
    <text evidence="1">The sequence shown here is derived from an EMBL/GenBank/DDBJ whole genome shotgun (WGS) entry which is preliminary data.</text>
</comment>
<protein>
    <submittedName>
        <fullName evidence="1">1647_t:CDS:1</fullName>
    </submittedName>
</protein>
<dbReference type="InterPro" id="IPR054220">
    <property type="entry name" value="DUF6940"/>
</dbReference>
<evidence type="ECO:0000313" key="2">
    <source>
        <dbReference type="Proteomes" id="UP000789342"/>
    </source>
</evidence>
<sequence>MCEQMYKYIPTKISEDAFKYFFKDPNNHAISFHDFISLLKNEDEHFLATFRDSLNHATAEFSAYFWECVPVSSETIHRTFEFVAVKSRILNYIKQDFADFKEHIFKSRDEYACSFPNLGKDAMLIVPIPQEGDCNEIRDYKHISSFSMNAPIEQQQKFWKEVANRLFESLDKKSPRWLSTNGLGVHYLHVRIDKSPKYYDFLDYRIHKITNIGKI</sequence>
<dbReference type="EMBL" id="CAJVPV010001356">
    <property type="protein sequence ID" value="CAG8494643.1"/>
    <property type="molecule type" value="Genomic_DNA"/>
</dbReference>
<dbReference type="AlphaFoldDB" id="A0A9N8WPY7"/>
<gene>
    <name evidence="1" type="ORF">AMORRO_LOCUS2949</name>
</gene>
<dbReference type="OrthoDB" id="2442587at2759"/>
<keyword evidence="2" id="KW-1185">Reference proteome</keyword>
<reference evidence="1" key="1">
    <citation type="submission" date="2021-06" db="EMBL/GenBank/DDBJ databases">
        <authorList>
            <person name="Kallberg Y."/>
            <person name="Tangrot J."/>
            <person name="Rosling A."/>
        </authorList>
    </citation>
    <scope>NUCLEOTIDE SEQUENCE</scope>
    <source>
        <strain evidence="1">CL551</strain>
    </source>
</reference>
<dbReference type="Proteomes" id="UP000789342">
    <property type="component" value="Unassembled WGS sequence"/>
</dbReference>
<organism evidence="1 2">
    <name type="scientific">Acaulospora morrowiae</name>
    <dbReference type="NCBI Taxonomy" id="94023"/>
    <lineage>
        <taxon>Eukaryota</taxon>
        <taxon>Fungi</taxon>
        <taxon>Fungi incertae sedis</taxon>
        <taxon>Mucoromycota</taxon>
        <taxon>Glomeromycotina</taxon>
        <taxon>Glomeromycetes</taxon>
        <taxon>Diversisporales</taxon>
        <taxon>Acaulosporaceae</taxon>
        <taxon>Acaulospora</taxon>
    </lineage>
</organism>
<name>A0A9N8WPY7_9GLOM</name>
<evidence type="ECO:0000313" key="1">
    <source>
        <dbReference type="EMBL" id="CAG8494643.1"/>
    </source>
</evidence>